<keyword evidence="2" id="KW-1185">Reference proteome</keyword>
<comment type="caution">
    <text evidence="1">The sequence shown here is derived from an EMBL/GenBank/DDBJ whole genome shotgun (WGS) entry which is preliminary data.</text>
</comment>
<gene>
    <name evidence="1" type="ORF">KUCAC02_021047</name>
</gene>
<evidence type="ECO:0000313" key="2">
    <source>
        <dbReference type="Proteomes" id="UP001057452"/>
    </source>
</evidence>
<evidence type="ECO:0000313" key="1">
    <source>
        <dbReference type="EMBL" id="KAI4825364.1"/>
    </source>
</evidence>
<sequence length="72" mass="7538">MSSALGVDLVGLSSGAQTMPVQDYPPQDKGGRQFTAVGGRRACHVLLCLGLHQNIPSLVTLATGFPFLTNLL</sequence>
<dbReference type="EMBL" id="CM043790">
    <property type="protein sequence ID" value="KAI4825364.1"/>
    <property type="molecule type" value="Genomic_DNA"/>
</dbReference>
<reference evidence="1" key="1">
    <citation type="submission" date="2022-05" db="EMBL/GenBank/DDBJ databases">
        <title>Chromosome-level genome of Chaenocephalus aceratus.</title>
        <authorList>
            <person name="Park H."/>
        </authorList>
    </citation>
    <scope>NUCLEOTIDE SEQUENCE</scope>
    <source>
        <strain evidence="1">KU_202001</strain>
    </source>
</reference>
<accession>A0ACB9XEB4</accession>
<dbReference type="Proteomes" id="UP001057452">
    <property type="component" value="Chromosome 6"/>
</dbReference>
<proteinExistence type="predicted"/>
<name>A0ACB9XEB4_CHAAC</name>
<organism evidence="1 2">
    <name type="scientific">Chaenocephalus aceratus</name>
    <name type="common">Blackfin icefish</name>
    <name type="synonym">Chaenichthys aceratus</name>
    <dbReference type="NCBI Taxonomy" id="36190"/>
    <lineage>
        <taxon>Eukaryota</taxon>
        <taxon>Metazoa</taxon>
        <taxon>Chordata</taxon>
        <taxon>Craniata</taxon>
        <taxon>Vertebrata</taxon>
        <taxon>Euteleostomi</taxon>
        <taxon>Actinopterygii</taxon>
        <taxon>Neopterygii</taxon>
        <taxon>Teleostei</taxon>
        <taxon>Neoteleostei</taxon>
        <taxon>Acanthomorphata</taxon>
        <taxon>Eupercaria</taxon>
        <taxon>Perciformes</taxon>
        <taxon>Notothenioidei</taxon>
        <taxon>Channichthyidae</taxon>
        <taxon>Chaenocephalus</taxon>
    </lineage>
</organism>
<protein>
    <submittedName>
        <fullName evidence="1">Uncharacterized protein</fullName>
    </submittedName>
</protein>